<dbReference type="Proteomes" id="UP000474565">
    <property type="component" value="Unassembled WGS sequence"/>
</dbReference>
<dbReference type="RefSeq" id="WP_202424065.1">
    <property type="nucleotide sequence ID" value="NZ_WWCP01000013.1"/>
</dbReference>
<dbReference type="Pfam" id="PF01584">
    <property type="entry name" value="CheW"/>
    <property type="match status" value="1"/>
</dbReference>
<gene>
    <name evidence="2" type="ORF">GTP44_12410</name>
</gene>
<feature type="non-terminal residue" evidence="2">
    <location>
        <position position="1"/>
    </location>
</feature>
<dbReference type="PROSITE" id="PS50851">
    <property type="entry name" value="CHEW"/>
    <property type="match status" value="1"/>
</dbReference>
<sequence>IERGGGAGDGADFALFHAGATLMALRAAHIQEALPFARVQRTVGTGARVGMLDVPLAGGRQQVVWVFDLALLVSGAATIVGDHSQVMLVRHGDALVGLLVDELHSVQPFAAADLSASPLVAGEAALAPRLIQANQGALLIQEIDVERLFARLRT</sequence>
<accession>A0A6L8MLP9</accession>
<dbReference type="GO" id="GO:0006935">
    <property type="term" value="P:chemotaxis"/>
    <property type="evidence" value="ECO:0007669"/>
    <property type="project" value="InterPro"/>
</dbReference>
<dbReference type="InterPro" id="IPR002545">
    <property type="entry name" value="CheW-lke_dom"/>
</dbReference>
<dbReference type="SMART" id="SM00260">
    <property type="entry name" value="CheW"/>
    <property type="match status" value="1"/>
</dbReference>
<evidence type="ECO:0000259" key="1">
    <source>
        <dbReference type="PROSITE" id="PS50851"/>
    </source>
</evidence>
<feature type="domain" description="CheW-like" evidence="1">
    <location>
        <begin position="10"/>
        <end position="154"/>
    </location>
</feature>
<dbReference type="GO" id="GO:0007165">
    <property type="term" value="P:signal transduction"/>
    <property type="evidence" value="ECO:0007669"/>
    <property type="project" value="InterPro"/>
</dbReference>
<organism evidence="2 3">
    <name type="scientific">Duganella lactea</name>
    <dbReference type="NCBI Taxonomy" id="2692173"/>
    <lineage>
        <taxon>Bacteria</taxon>
        <taxon>Pseudomonadati</taxon>
        <taxon>Pseudomonadota</taxon>
        <taxon>Betaproteobacteria</taxon>
        <taxon>Burkholderiales</taxon>
        <taxon>Oxalobacteraceae</taxon>
        <taxon>Telluria group</taxon>
        <taxon>Duganella</taxon>
    </lineage>
</organism>
<protein>
    <submittedName>
        <fullName evidence="2">Chemotaxis protein CheW</fullName>
    </submittedName>
</protein>
<dbReference type="AlphaFoldDB" id="A0A6L8MLP9"/>
<dbReference type="EMBL" id="WWCP01000013">
    <property type="protein sequence ID" value="MYM82756.1"/>
    <property type="molecule type" value="Genomic_DNA"/>
</dbReference>
<proteinExistence type="predicted"/>
<evidence type="ECO:0000313" key="2">
    <source>
        <dbReference type="EMBL" id="MYM82756.1"/>
    </source>
</evidence>
<comment type="caution">
    <text evidence="2">The sequence shown here is derived from an EMBL/GenBank/DDBJ whole genome shotgun (WGS) entry which is preliminary data.</text>
</comment>
<name>A0A6L8MLP9_9BURK</name>
<evidence type="ECO:0000313" key="3">
    <source>
        <dbReference type="Proteomes" id="UP000474565"/>
    </source>
</evidence>
<reference evidence="2 3" key="1">
    <citation type="submission" date="2019-12" db="EMBL/GenBank/DDBJ databases">
        <title>Novel species isolated from a subtropical stream in China.</title>
        <authorList>
            <person name="Lu H."/>
        </authorList>
    </citation>
    <scope>NUCLEOTIDE SEQUENCE [LARGE SCALE GENOMIC DNA]</scope>
    <source>
        <strain evidence="2 3">FT50W</strain>
    </source>
</reference>
<dbReference type="Gene3D" id="2.40.50.180">
    <property type="entry name" value="CheA-289, Domain 4"/>
    <property type="match status" value="1"/>
</dbReference>
<dbReference type="SUPFAM" id="SSF50341">
    <property type="entry name" value="CheW-like"/>
    <property type="match status" value="1"/>
</dbReference>
<dbReference type="InterPro" id="IPR036061">
    <property type="entry name" value="CheW-like_dom_sf"/>
</dbReference>